<dbReference type="AlphaFoldDB" id="A0A9W6UEP5"/>
<evidence type="ECO:0000313" key="2">
    <source>
        <dbReference type="EMBL" id="GMF31875.1"/>
    </source>
</evidence>
<organism evidence="2 3">
    <name type="scientific">Phytophthora fragariaefolia</name>
    <dbReference type="NCBI Taxonomy" id="1490495"/>
    <lineage>
        <taxon>Eukaryota</taxon>
        <taxon>Sar</taxon>
        <taxon>Stramenopiles</taxon>
        <taxon>Oomycota</taxon>
        <taxon>Peronosporomycetes</taxon>
        <taxon>Peronosporales</taxon>
        <taxon>Peronosporaceae</taxon>
        <taxon>Phytophthora</taxon>
    </lineage>
</organism>
<dbReference type="EMBL" id="BSXT01000656">
    <property type="protein sequence ID" value="GMF31875.1"/>
    <property type="molecule type" value="Genomic_DNA"/>
</dbReference>
<keyword evidence="3" id="KW-1185">Reference proteome</keyword>
<dbReference type="Proteomes" id="UP001165121">
    <property type="component" value="Unassembled WGS sequence"/>
</dbReference>
<protein>
    <submittedName>
        <fullName evidence="2">Unnamed protein product</fullName>
    </submittedName>
</protein>
<feature type="compositionally biased region" description="Low complexity" evidence="1">
    <location>
        <begin position="216"/>
        <end position="232"/>
    </location>
</feature>
<accession>A0A9W6UEP5</accession>
<gene>
    <name evidence="2" type="ORF">Pfra01_000743000</name>
</gene>
<name>A0A9W6UEP5_9STRA</name>
<evidence type="ECO:0000256" key="1">
    <source>
        <dbReference type="SAM" id="MobiDB-lite"/>
    </source>
</evidence>
<reference evidence="2" key="1">
    <citation type="submission" date="2023-04" db="EMBL/GenBank/DDBJ databases">
        <title>Phytophthora fragariaefolia NBRC 109709.</title>
        <authorList>
            <person name="Ichikawa N."/>
            <person name="Sato H."/>
            <person name="Tonouchi N."/>
        </authorList>
    </citation>
    <scope>NUCLEOTIDE SEQUENCE</scope>
    <source>
        <strain evidence="2">NBRC 109709</strain>
    </source>
</reference>
<proteinExistence type="predicted"/>
<feature type="region of interest" description="Disordered" evidence="1">
    <location>
        <begin position="204"/>
        <end position="236"/>
    </location>
</feature>
<comment type="caution">
    <text evidence="2">The sequence shown here is derived from an EMBL/GenBank/DDBJ whole genome shotgun (WGS) entry which is preliminary data.</text>
</comment>
<evidence type="ECO:0000313" key="3">
    <source>
        <dbReference type="Proteomes" id="UP001165121"/>
    </source>
</evidence>
<sequence>MTHHFVVYVFRYSVGENKAKSSTDQSQTQCMDRVSAVVLARHASPPFRVISFRRSGIPARSALGGYSEEFNVCQQQRSLQERSQQRPVEGSYLSSIADAVARHQPAQCALPGDFDGAKVDVKLSADDCVLRSRDVTSLLQQEACLRAREYLEKGRHLLIIWHFLQYISLADVSIDINVIASNLLRVACTRSEEGSFQDIFTQASSDRGQSSLPIFGSTPTSSTPTPATGSTQPPAPERELIQMVVRLFLFVMSSRTIEQLLHRNLQLGQNRTASNDKLHEQFIILVFDLYDALDDTLRELSQDSFSDSNPSNQEVSIRALAGDILALVTNRNQFGTIRSKISALLDRGHSAESLPIALDELFHMYTTQVRELMMASATHEIHSSVVNKREGLQRAFSRRWVLEL</sequence>